<accession>A0ABQ9LED3</accession>
<dbReference type="SMART" id="SM01332">
    <property type="entry name" value="Cyclin_C"/>
    <property type="match status" value="1"/>
</dbReference>
<dbReference type="PROSITE" id="PS00292">
    <property type="entry name" value="CYCLINS"/>
    <property type="match status" value="1"/>
</dbReference>
<dbReference type="CDD" id="cd20544">
    <property type="entry name" value="CYCLIN_AtCycD-like_rpt2"/>
    <property type="match status" value="1"/>
</dbReference>
<dbReference type="SMART" id="SM00385">
    <property type="entry name" value="CYCLIN"/>
    <property type="match status" value="1"/>
</dbReference>
<dbReference type="CDD" id="cd20543">
    <property type="entry name" value="CYCLIN_AtCycD-like_rpt1"/>
    <property type="match status" value="1"/>
</dbReference>
<evidence type="ECO:0000256" key="5">
    <source>
        <dbReference type="ARBA" id="ARBA00032263"/>
    </source>
</evidence>
<dbReference type="EMBL" id="JARPOI010000012">
    <property type="protein sequence ID" value="KAJ9166282.1"/>
    <property type="molecule type" value="Genomic_DNA"/>
</dbReference>
<evidence type="ECO:0000259" key="7">
    <source>
        <dbReference type="SMART" id="SM00385"/>
    </source>
</evidence>
<dbReference type="InterPro" id="IPR036915">
    <property type="entry name" value="Cyclin-like_sf"/>
</dbReference>
<dbReference type="InterPro" id="IPR004367">
    <property type="entry name" value="Cyclin_C-dom"/>
</dbReference>
<feature type="domain" description="Cyclin C-terminal" evidence="8">
    <location>
        <begin position="207"/>
        <end position="333"/>
    </location>
</feature>
<feature type="domain" description="Cyclin-like" evidence="7">
    <location>
        <begin position="110"/>
        <end position="198"/>
    </location>
</feature>
<comment type="similarity">
    <text evidence="6">Belongs to the cyclin family.</text>
</comment>
<dbReference type="Pfam" id="PF00134">
    <property type="entry name" value="Cyclin_N"/>
    <property type="match status" value="1"/>
</dbReference>
<evidence type="ECO:0000256" key="3">
    <source>
        <dbReference type="ARBA" id="ARBA00023127"/>
    </source>
</evidence>
<dbReference type="Pfam" id="PF02984">
    <property type="entry name" value="Cyclin_C"/>
    <property type="match status" value="1"/>
</dbReference>
<dbReference type="Gene3D" id="1.10.472.10">
    <property type="entry name" value="Cyclin-like"/>
    <property type="match status" value="2"/>
</dbReference>
<reference evidence="9 10" key="1">
    <citation type="journal article" date="2023" name="Plant Biotechnol. J.">
        <title>Chromosome-level wild Hevea brasiliensis genome provides new tools for genomic-assisted breeding and valuable loci to elevate rubber yield.</title>
        <authorList>
            <person name="Cheng H."/>
            <person name="Song X."/>
            <person name="Hu Y."/>
            <person name="Wu T."/>
            <person name="Yang Q."/>
            <person name="An Z."/>
            <person name="Feng S."/>
            <person name="Deng Z."/>
            <person name="Wu W."/>
            <person name="Zeng X."/>
            <person name="Tu M."/>
            <person name="Wang X."/>
            <person name="Huang H."/>
        </authorList>
    </citation>
    <scope>NUCLEOTIDE SEQUENCE [LARGE SCALE GENOMIC DNA]</scope>
    <source>
        <strain evidence="9">MT/VB/25A 57/8</strain>
    </source>
</reference>
<keyword evidence="2" id="KW-0132">Cell division</keyword>
<dbReference type="InterPro" id="IPR048258">
    <property type="entry name" value="Cyclins_cyclin-box"/>
</dbReference>
<name>A0ABQ9LED3_HEVBR</name>
<evidence type="ECO:0000256" key="2">
    <source>
        <dbReference type="ARBA" id="ARBA00022618"/>
    </source>
</evidence>
<protein>
    <recommendedName>
        <fullName evidence="5">B-like cyclin</fullName>
    </recommendedName>
</protein>
<dbReference type="SUPFAM" id="SSF47954">
    <property type="entry name" value="Cyclin-like"/>
    <property type="match status" value="2"/>
</dbReference>
<keyword evidence="4" id="KW-0131">Cell cycle</keyword>
<comment type="caution">
    <text evidence="9">The sequence shown here is derived from an EMBL/GenBank/DDBJ whole genome shotgun (WGS) entry which is preliminary data.</text>
</comment>
<evidence type="ECO:0000256" key="4">
    <source>
        <dbReference type="ARBA" id="ARBA00023306"/>
    </source>
</evidence>
<keyword evidence="3 6" id="KW-0195">Cyclin</keyword>
<evidence type="ECO:0000313" key="10">
    <source>
        <dbReference type="Proteomes" id="UP001174677"/>
    </source>
</evidence>
<evidence type="ECO:0000259" key="8">
    <source>
        <dbReference type="SMART" id="SM01332"/>
    </source>
</evidence>
<gene>
    <name evidence="9" type="ORF">P3X46_021057</name>
</gene>
<dbReference type="InterPro" id="IPR039361">
    <property type="entry name" value="Cyclin"/>
</dbReference>
<proteinExistence type="inferred from homology"/>
<dbReference type="InterPro" id="IPR006671">
    <property type="entry name" value="Cyclin_N"/>
</dbReference>
<comment type="subunit">
    <text evidence="1">Interacts with the CDC2 protein kinase to form a serine/threonine kinase holoenzyme complex also known as maturation promoting factor (MPF). The cyclin subunit imparts substrate specificity to the complex.</text>
</comment>
<organism evidence="9 10">
    <name type="scientific">Hevea brasiliensis</name>
    <name type="common">Para rubber tree</name>
    <name type="synonym">Siphonia brasiliensis</name>
    <dbReference type="NCBI Taxonomy" id="3981"/>
    <lineage>
        <taxon>Eukaryota</taxon>
        <taxon>Viridiplantae</taxon>
        <taxon>Streptophyta</taxon>
        <taxon>Embryophyta</taxon>
        <taxon>Tracheophyta</taxon>
        <taxon>Spermatophyta</taxon>
        <taxon>Magnoliopsida</taxon>
        <taxon>eudicotyledons</taxon>
        <taxon>Gunneridae</taxon>
        <taxon>Pentapetalae</taxon>
        <taxon>rosids</taxon>
        <taxon>fabids</taxon>
        <taxon>Malpighiales</taxon>
        <taxon>Euphorbiaceae</taxon>
        <taxon>Crotonoideae</taxon>
        <taxon>Micrandreae</taxon>
        <taxon>Hevea</taxon>
    </lineage>
</organism>
<evidence type="ECO:0000313" key="9">
    <source>
        <dbReference type="EMBL" id="KAJ9166282.1"/>
    </source>
</evidence>
<dbReference type="PANTHER" id="PTHR10177">
    <property type="entry name" value="CYCLINS"/>
    <property type="match status" value="1"/>
</dbReference>
<dbReference type="Proteomes" id="UP001174677">
    <property type="component" value="Chromosome 12"/>
</dbReference>
<sequence length="373" mass="42515">MAKHYLHSTALQDPQYQPPPTFLNDALYCSEENWEEEIREGYFQEEEDEGDSYCCNKNKKQECSVVFLEQDLYWEDEELSSLFSKQEQNQLYNKLENNPSLAEVRCEAVYWMLKVNAQYSFTALTAILAVNYLDRFLSSFQLQSEKPWMTQLAAVACLSLAAKMEETQVPLLLDLQVEDSRYVFEAKTIQRMEILVLSTLQWRMNPVTPLSFLDFISRRLGLKDYLCSEFLRRCERIVLSIITDSRCMAYLPSVIATATMLHVINGVEPCLGAEYESQLLGILGIDKDKVDDCSQLIMEMALRDPVSQSNKRKFSSIPGSPNGVMDVSFSSDSSNDSWAMAPSVSSSPEPLTKKIRALQSLNHATADFLSIPR</sequence>
<keyword evidence="10" id="KW-1185">Reference proteome</keyword>
<evidence type="ECO:0000256" key="1">
    <source>
        <dbReference type="ARBA" id="ARBA00011177"/>
    </source>
</evidence>
<dbReference type="InterPro" id="IPR013763">
    <property type="entry name" value="Cyclin-like_dom"/>
</dbReference>
<evidence type="ECO:0000256" key="6">
    <source>
        <dbReference type="RuleBase" id="RU000383"/>
    </source>
</evidence>